<name>A0A5J4VDN9_9EUKA</name>
<reference evidence="1 2" key="1">
    <citation type="submission" date="2019-03" db="EMBL/GenBank/DDBJ databases">
        <title>Single cell metagenomics reveals metabolic interactions within the superorganism composed of flagellate Streblomastix strix and complex community of Bacteroidetes bacteria on its surface.</title>
        <authorList>
            <person name="Treitli S.C."/>
            <person name="Kolisko M."/>
            <person name="Husnik F."/>
            <person name="Keeling P."/>
            <person name="Hampl V."/>
        </authorList>
    </citation>
    <scope>NUCLEOTIDE SEQUENCE [LARGE SCALE GENOMIC DNA]</scope>
    <source>
        <strain evidence="1">ST1C</strain>
    </source>
</reference>
<protein>
    <submittedName>
        <fullName evidence="1">Uncharacterized protein</fullName>
    </submittedName>
</protein>
<accession>A0A5J4VDN9</accession>
<dbReference type="EMBL" id="SNRW01007799">
    <property type="protein sequence ID" value="KAA6380606.1"/>
    <property type="molecule type" value="Genomic_DNA"/>
</dbReference>
<proteinExistence type="predicted"/>
<evidence type="ECO:0000313" key="2">
    <source>
        <dbReference type="Proteomes" id="UP000324800"/>
    </source>
</evidence>
<gene>
    <name evidence="1" type="ORF">EZS28_023869</name>
</gene>
<sequence>MPSTFGSNTFGGMFGIQEKVPNSEEDWETRIPDQIMKIVIERIFPLIHLNCPPDINCQQYINIPQSPALLELKSYVFQTLADVSLYNDYEFRDMLVNDHNIIPHLTHPLIYQENDKQTFAVRSGSMKCMRYIQEYGDLSAHTELVNANQTGVLVIAISTAGGTGEEKDDEIYWRLNHFSKFIRCLNQGRNYNETFPPQPLLARRSDEQLEEEGGNEEIDSQLINKGNGWNIKNSANSAKGAILNYFIKQSNQIPYWYNW</sequence>
<dbReference type="AlphaFoldDB" id="A0A5J4VDN9"/>
<evidence type="ECO:0000313" key="1">
    <source>
        <dbReference type="EMBL" id="KAA6380606.1"/>
    </source>
</evidence>
<dbReference type="Proteomes" id="UP000324800">
    <property type="component" value="Unassembled WGS sequence"/>
</dbReference>
<comment type="caution">
    <text evidence="1">The sequence shown here is derived from an EMBL/GenBank/DDBJ whole genome shotgun (WGS) entry which is preliminary data.</text>
</comment>
<organism evidence="1 2">
    <name type="scientific">Streblomastix strix</name>
    <dbReference type="NCBI Taxonomy" id="222440"/>
    <lineage>
        <taxon>Eukaryota</taxon>
        <taxon>Metamonada</taxon>
        <taxon>Preaxostyla</taxon>
        <taxon>Oxymonadida</taxon>
        <taxon>Streblomastigidae</taxon>
        <taxon>Streblomastix</taxon>
    </lineage>
</organism>